<keyword evidence="3" id="KW-0282">Flagellum</keyword>
<keyword evidence="3" id="KW-0969">Cilium</keyword>
<dbReference type="InterPro" id="IPR036679">
    <property type="entry name" value="FlgN-like_sf"/>
</dbReference>
<accession>A0ABW4QER3</accession>
<keyword evidence="3" id="KW-0966">Cell projection</keyword>
<proteinExistence type="predicted"/>
<dbReference type="SUPFAM" id="SSF140566">
    <property type="entry name" value="FlgN-like"/>
    <property type="match status" value="1"/>
</dbReference>
<protein>
    <submittedName>
        <fullName evidence="3">Flagellar protein FlgN</fullName>
    </submittedName>
</protein>
<evidence type="ECO:0000256" key="2">
    <source>
        <dbReference type="SAM" id="MobiDB-lite"/>
    </source>
</evidence>
<evidence type="ECO:0000313" key="3">
    <source>
        <dbReference type="EMBL" id="MFD1862059.1"/>
    </source>
</evidence>
<keyword evidence="4" id="KW-1185">Reference proteome</keyword>
<gene>
    <name evidence="3" type="ORF">ACFSDB_03915</name>
</gene>
<keyword evidence="1" id="KW-1005">Bacterial flagellum biogenesis</keyword>
<comment type="caution">
    <text evidence="3">The sequence shown here is derived from an EMBL/GenBank/DDBJ whole genome shotgun (WGS) entry which is preliminary data.</text>
</comment>
<name>A0ABW4QER3_9BACL</name>
<reference evidence="4" key="1">
    <citation type="journal article" date="2019" name="Int. J. Syst. Evol. Microbiol.">
        <title>The Global Catalogue of Microorganisms (GCM) 10K type strain sequencing project: providing services to taxonomists for standard genome sequencing and annotation.</title>
        <authorList>
            <consortium name="The Broad Institute Genomics Platform"/>
            <consortium name="The Broad Institute Genome Sequencing Center for Infectious Disease"/>
            <person name="Wu L."/>
            <person name="Ma J."/>
        </authorList>
    </citation>
    <scope>NUCLEOTIDE SEQUENCE [LARGE SCALE GENOMIC DNA]</scope>
    <source>
        <strain evidence="4">CGMCC 1.15475</strain>
    </source>
</reference>
<dbReference type="InterPro" id="IPR007809">
    <property type="entry name" value="FlgN-like"/>
</dbReference>
<dbReference type="Proteomes" id="UP001597273">
    <property type="component" value="Unassembled WGS sequence"/>
</dbReference>
<organism evidence="3 4">
    <name type="scientific">Planococcus chinensis</name>
    <dbReference type="NCBI Taxonomy" id="272917"/>
    <lineage>
        <taxon>Bacteria</taxon>
        <taxon>Bacillati</taxon>
        <taxon>Bacillota</taxon>
        <taxon>Bacilli</taxon>
        <taxon>Bacillales</taxon>
        <taxon>Caryophanaceae</taxon>
        <taxon>Planococcus</taxon>
    </lineage>
</organism>
<dbReference type="RefSeq" id="WP_204890889.1">
    <property type="nucleotide sequence ID" value="NZ_JBHUFW010000004.1"/>
</dbReference>
<feature type="region of interest" description="Disordered" evidence="2">
    <location>
        <begin position="139"/>
        <end position="161"/>
    </location>
</feature>
<evidence type="ECO:0000256" key="1">
    <source>
        <dbReference type="ARBA" id="ARBA00022795"/>
    </source>
</evidence>
<sequence length="161" mass="18388">MLKELGAALDEMIHVQKRLIGFADEKQAVLIERRVDDLNVLVKEEAKLVKELNAIETERERITGILLLEHGASGFSEMVDGLTDELMKRKLQNQVSALQDLLIELQAKNKINERLLLDSMQFVQHMIDQVTKTKQQQFNYQSPIGQPKPQTNSQGFFDTKA</sequence>
<evidence type="ECO:0000313" key="4">
    <source>
        <dbReference type="Proteomes" id="UP001597273"/>
    </source>
</evidence>
<dbReference type="Gene3D" id="1.20.58.300">
    <property type="entry name" value="FlgN-like"/>
    <property type="match status" value="1"/>
</dbReference>
<dbReference type="Pfam" id="PF05130">
    <property type="entry name" value="FlgN"/>
    <property type="match status" value="1"/>
</dbReference>
<dbReference type="EMBL" id="JBHUFW010000004">
    <property type="protein sequence ID" value="MFD1862059.1"/>
    <property type="molecule type" value="Genomic_DNA"/>
</dbReference>